<dbReference type="InterPro" id="IPR035927">
    <property type="entry name" value="DUSP-like_sf"/>
</dbReference>
<dbReference type="InterPro" id="IPR018200">
    <property type="entry name" value="USP_CS"/>
</dbReference>
<sequence length="640" mass="71644">MRWNCQTFACTFAYSTLDRSARGLASSWTLSLLEIEKLLRSQRSLLCFSVTSTPWLSFTDCIRIHCSSTVAMEIDAPPAGTTTGGSDSLPPYEQQKQIIEEIEKTHAMKAGDKWFIADARWWKQWKLACTTYSVACTAESEDLTGVDAVSSVADSPGKIDNSEILEDDGALSGPGNIDEPRLKENLQENLDYVLLPETMWRTLVGWYGGGPPVYRLVYERGTPPSAFVEVYPMTLQLHREGHLKEPSRSITISQMATVTELRKMACDEYGLDEESCSIWDYFQRSKYSKLDILETKSLEALKIMPNQDVLVQEKVGVAFAEESADVEEMATSPLTSFHSTPVHTYNSNSGRYNYYDSPQNDVTYSTDSEARKGRAGLGNLGNTCFMNSSLQCLSHTAALNDYFLSNEHLAEVNKDNPMGLGGELAIAYGSLMQALWKDSAASVHPRAFKGKLAQFAPQFSGYNQQDSQELLAFLLDGLHEDLNRVKQKPYMELKDAENRPLDEVAKEAWDYHLARNNSVIVDLFQGQYKSTLVCPSCGKQSVTFDPFMYLSLPLPTVARNVEITVITSDGSAPPTKYGVKVDKEQKVQDVLEELAKLLALRADERLLLAEVCNNFIFKFISESEKADRSLKDIEDYVAYR</sequence>
<dbReference type="EC" id="3.4.19.12" evidence="3"/>
<evidence type="ECO:0000256" key="6">
    <source>
        <dbReference type="ARBA" id="ARBA00022801"/>
    </source>
</evidence>
<dbReference type="EMBL" id="LGRX02003162">
    <property type="protein sequence ID" value="KAK3282765.1"/>
    <property type="molecule type" value="Genomic_DNA"/>
</dbReference>
<dbReference type="GO" id="GO:0016579">
    <property type="term" value="P:protein deubiquitination"/>
    <property type="evidence" value="ECO:0007669"/>
    <property type="project" value="InterPro"/>
</dbReference>
<dbReference type="AlphaFoldDB" id="A0AAE0GRC2"/>
<dbReference type="InterPro" id="IPR038765">
    <property type="entry name" value="Papain-like_cys_pep_sf"/>
</dbReference>
<dbReference type="PROSITE" id="PS51283">
    <property type="entry name" value="DUSP"/>
    <property type="match status" value="1"/>
</dbReference>
<accession>A0AAE0GRC2</accession>
<comment type="catalytic activity">
    <reaction evidence="1">
        <text>Thiol-dependent hydrolysis of ester, thioester, amide, peptide and isopeptide bonds formed by the C-terminal Gly of ubiquitin (a 76-residue protein attached to proteins as an intracellular targeting signal).</text>
        <dbReference type="EC" id="3.4.19.12"/>
    </reaction>
</comment>
<dbReference type="Gene3D" id="3.10.20.90">
    <property type="entry name" value="Phosphatidylinositol 3-kinase Catalytic Subunit, Chain A, domain 1"/>
    <property type="match status" value="1"/>
</dbReference>
<evidence type="ECO:0000256" key="1">
    <source>
        <dbReference type="ARBA" id="ARBA00000707"/>
    </source>
</evidence>
<keyword evidence="6" id="KW-0378">Hydrolase</keyword>
<gene>
    <name evidence="11" type="ORF">CYMTET_9513</name>
</gene>
<evidence type="ECO:0000256" key="4">
    <source>
        <dbReference type="ARBA" id="ARBA00022670"/>
    </source>
</evidence>
<dbReference type="GO" id="GO:0006508">
    <property type="term" value="P:proteolysis"/>
    <property type="evidence" value="ECO:0007669"/>
    <property type="project" value="UniProtKB-KW"/>
</dbReference>
<dbReference type="SUPFAM" id="SSF54001">
    <property type="entry name" value="Cysteine proteinases"/>
    <property type="match status" value="1"/>
</dbReference>
<keyword evidence="4" id="KW-0645">Protease</keyword>
<evidence type="ECO:0000259" key="9">
    <source>
        <dbReference type="PROSITE" id="PS50235"/>
    </source>
</evidence>
<comment type="caution">
    <text evidence="11">The sequence shown here is derived from an EMBL/GenBank/DDBJ whole genome shotgun (WGS) entry which is preliminary data.</text>
</comment>
<evidence type="ECO:0000313" key="11">
    <source>
        <dbReference type="EMBL" id="KAK3282765.1"/>
    </source>
</evidence>
<dbReference type="Proteomes" id="UP001190700">
    <property type="component" value="Unassembled WGS sequence"/>
</dbReference>
<evidence type="ECO:0000256" key="5">
    <source>
        <dbReference type="ARBA" id="ARBA00022786"/>
    </source>
</evidence>
<evidence type="ECO:0000313" key="12">
    <source>
        <dbReference type="Proteomes" id="UP001190700"/>
    </source>
</evidence>
<dbReference type="PANTHER" id="PTHR21646">
    <property type="entry name" value="UBIQUITIN CARBOXYL-TERMINAL HYDROLASE"/>
    <property type="match status" value="1"/>
</dbReference>
<name>A0AAE0GRC2_9CHLO</name>
<dbReference type="Pfam" id="PF00443">
    <property type="entry name" value="UCH"/>
    <property type="match status" value="1"/>
</dbReference>
<protein>
    <recommendedName>
        <fullName evidence="3">ubiquitinyl hydrolase 1</fullName>
        <ecNumber evidence="3">3.4.19.12</ecNumber>
    </recommendedName>
</protein>
<dbReference type="InterPro" id="IPR006615">
    <property type="entry name" value="Pept_C19_DUSP"/>
</dbReference>
<dbReference type="InterPro" id="IPR050185">
    <property type="entry name" value="Ub_carboxyl-term_hydrolase"/>
</dbReference>
<dbReference type="PROSITE" id="PS00972">
    <property type="entry name" value="USP_1"/>
    <property type="match status" value="1"/>
</dbReference>
<evidence type="ECO:0000256" key="2">
    <source>
        <dbReference type="ARBA" id="ARBA00009085"/>
    </source>
</evidence>
<evidence type="ECO:0000259" key="10">
    <source>
        <dbReference type="PROSITE" id="PS51283"/>
    </source>
</evidence>
<feature type="region of interest" description="Disordered" evidence="8">
    <location>
        <begin position="158"/>
        <end position="179"/>
    </location>
</feature>
<comment type="similarity">
    <text evidence="2">Belongs to the peptidase C19 family.</text>
</comment>
<dbReference type="Pfam" id="PF06337">
    <property type="entry name" value="DUSP"/>
    <property type="match status" value="1"/>
</dbReference>
<evidence type="ECO:0000256" key="3">
    <source>
        <dbReference type="ARBA" id="ARBA00012759"/>
    </source>
</evidence>
<feature type="domain" description="DUSP" evidence="10">
    <location>
        <begin position="90"/>
        <end position="218"/>
    </location>
</feature>
<dbReference type="PROSITE" id="PS50235">
    <property type="entry name" value="USP_3"/>
    <property type="match status" value="1"/>
</dbReference>
<dbReference type="PANTHER" id="PTHR21646:SF24">
    <property type="entry name" value="UBIQUITIN CARBOXYL-TERMINAL HYDROLASE"/>
    <property type="match status" value="1"/>
</dbReference>
<proteinExistence type="inferred from homology"/>
<evidence type="ECO:0000256" key="7">
    <source>
        <dbReference type="ARBA" id="ARBA00022807"/>
    </source>
</evidence>
<dbReference type="Gene3D" id="3.30.2230.10">
    <property type="entry name" value="DUSP-like"/>
    <property type="match status" value="1"/>
</dbReference>
<evidence type="ECO:0000256" key="8">
    <source>
        <dbReference type="SAM" id="MobiDB-lite"/>
    </source>
</evidence>
<dbReference type="InterPro" id="IPR028889">
    <property type="entry name" value="USP"/>
</dbReference>
<keyword evidence="12" id="KW-1185">Reference proteome</keyword>
<dbReference type="InterPro" id="IPR001394">
    <property type="entry name" value="Peptidase_C19_UCH"/>
</dbReference>
<keyword evidence="5" id="KW-0833">Ubl conjugation pathway</keyword>
<reference evidence="11 12" key="1">
    <citation type="journal article" date="2015" name="Genome Biol. Evol.">
        <title>Comparative Genomics of a Bacterivorous Green Alga Reveals Evolutionary Causalities and Consequences of Phago-Mixotrophic Mode of Nutrition.</title>
        <authorList>
            <person name="Burns J.A."/>
            <person name="Paasch A."/>
            <person name="Narechania A."/>
            <person name="Kim E."/>
        </authorList>
    </citation>
    <scope>NUCLEOTIDE SEQUENCE [LARGE SCALE GENOMIC DNA]</scope>
    <source>
        <strain evidence="11 12">PLY_AMNH</strain>
    </source>
</reference>
<organism evidence="11 12">
    <name type="scientific">Cymbomonas tetramitiformis</name>
    <dbReference type="NCBI Taxonomy" id="36881"/>
    <lineage>
        <taxon>Eukaryota</taxon>
        <taxon>Viridiplantae</taxon>
        <taxon>Chlorophyta</taxon>
        <taxon>Pyramimonadophyceae</taxon>
        <taxon>Pyramimonadales</taxon>
        <taxon>Pyramimonadaceae</taxon>
        <taxon>Cymbomonas</taxon>
    </lineage>
</organism>
<dbReference type="SUPFAM" id="SSF143791">
    <property type="entry name" value="DUSP-like"/>
    <property type="match status" value="1"/>
</dbReference>
<keyword evidence="7" id="KW-0788">Thiol protease</keyword>
<dbReference type="SMART" id="SM00695">
    <property type="entry name" value="DUSP"/>
    <property type="match status" value="1"/>
</dbReference>
<feature type="domain" description="USP" evidence="9">
    <location>
        <begin position="375"/>
        <end position="640"/>
    </location>
</feature>
<dbReference type="Gene3D" id="3.90.70.10">
    <property type="entry name" value="Cysteine proteinases"/>
    <property type="match status" value="1"/>
</dbReference>
<dbReference type="GO" id="GO:0004843">
    <property type="term" value="F:cysteine-type deubiquitinase activity"/>
    <property type="evidence" value="ECO:0007669"/>
    <property type="project" value="UniProtKB-EC"/>
</dbReference>